<dbReference type="GO" id="GO:0012505">
    <property type="term" value="C:endomembrane system"/>
    <property type="evidence" value="ECO:0007669"/>
    <property type="project" value="UniProtKB-SubCell"/>
</dbReference>
<dbReference type="AlphaFoldDB" id="A0A4S4KS87"/>
<keyword evidence="4 9" id="KW-0812">Transmembrane</keyword>
<evidence type="ECO:0000313" key="11">
    <source>
        <dbReference type="EMBL" id="THH01486.1"/>
    </source>
</evidence>
<comment type="caution">
    <text evidence="11">The sequence shown here is derived from an EMBL/GenBank/DDBJ whole genome shotgun (WGS) entry which is preliminary data.</text>
</comment>
<dbReference type="Proteomes" id="UP000309038">
    <property type="component" value="Unassembled WGS sequence"/>
</dbReference>
<dbReference type="GO" id="GO:0000329">
    <property type="term" value="C:fungal-type vacuole membrane"/>
    <property type="evidence" value="ECO:0007669"/>
    <property type="project" value="TreeGrafter"/>
</dbReference>
<feature type="transmembrane region" description="Helical" evidence="9">
    <location>
        <begin position="76"/>
        <end position="97"/>
    </location>
</feature>
<dbReference type="PANTHER" id="PTHR31503">
    <property type="entry name" value="VACUOLAR CALCIUM ION TRANSPORTER"/>
    <property type="match status" value="1"/>
</dbReference>
<dbReference type="GO" id="GO:0015369">
    <property type="term" value="F:calcium:proton antiporter activity"/>
    <property type="evidence" value="ECO:0007669"/>
    <property type="project" value="UniProtKB-ARBA"/>
</dbReference>
<keyword evidence="6" id="KW-0406">Ion transport</keyword>
<evidence type="ECO:0000256" key="8">
    <source>
        <dbReference type="SAM" id="MobiDB-lite"/>
    </source>
</evidence>
<dbReference type="PANTHER" id="PTHR31503:SF20">
    <property type="entry name" value="CA(2+)_H(+) EXCHANGER, PUTATIVE (EUROFUNG)-RELATED"/>
    <property type="match status" value="1"/>
</dbReference>
<evidence type="ECO:0000313" key="12">
    <source>
        <dbReference type="Proteomes" id="UP000309038"/>
    </source>
</evidence>
<evidence type="ECO:0000256" key="3">
    <source>
        <dbReference type="ARBA" id="ARBA00022448"/>
    </source>
</evidence>
<name>A0A4S4KS87_9APHY</name>
<feature type="transmembrane region" description="Helical" evidence="9">
    <location>
        <begin position="157"/>
        <end position="177"/>
    </location>
</feature>
<evidence type="ECO:0000256" key="6">
    <source>
        <dbReference type="ARBA" id="ARBA00023065"/>
    </source>
</evidence>
<dbReference type="EMBL" id="SGPJ01000023">
    <property type="protein sequence ID" value="THH01486.1"/>
    <property type="molecule type" value="Genomic_DNA"/>
</dbReference>
<dbReference type="InterPro" id="IPR004713">
    <property type="entry name" value="CaH_exchang"/>
</dbReference>
<evidence type="ECO:0000256" key="4">
    <source>
        <dbReference type="ARBA" id="ARBA00022692"/>
    </source>
</evidence>
<evidence type="ECO:0000256" key="9">
    <source>
        <dbReference type="SAM" id="Phobius"/>
    </source>
</evidence>
<comment type="similarity">
    <text evidence="2">Belongs to the Ca(2+):cation antiporter (CaCA) (TC 2.A.19) family.</text>
</comment>
<evidence type="ECO:0000256" key="1">
    <source>
        <dbReference type="ARBA" id="ARBA00004127"/>
    </source>
</evidence>
<feature type="domain" description="Sodium/calcium exchanger membrane region" evidence="10">
    <location>
        <begin position="44"/>
        <end position="175"/>
    </location>
</feature>
<dbReference type="Gene3D" id="1.20.1420.30">
    <property type="entry name" value="NCX, central ion-binding region"/>
    <property type="match status" value="1"/>
</dbReference>
<dbReference type="GO" id="GO:0006874">
    <property type="term" value="P:intracellular calcium ion homeostasis"/>
    <property type="evidence" value="ECO:0007669"/>
    <property type="project" value="TreeGrafter"/>
</dbReference>
<dbReference type="InterPro" id="IPR044880">
    <property type="entry name" value="NCX_ion-bd_dom_sf"/>
</dbReference>
<dbReference type="InterPro" id="IPR004837">
    <property type="entry name" value="NaCa_Exmemb"/>
</dbReference>
<evidence type="ECO:0000256" key="2">
    <source>
        <dbReference type="ARBA" id="ARBA00008170"/>
    </source>
</evidence>
<keyword evidence="7 9" id="KW-0472">Membrane</keyword>
<dbReference type="Pfam" id="PF01699">
    <property type="entry name" value="Na_Ca_ex"/>
    <property type="match status" value="1"/>
</dbReference>
<evidence type="ECO:0000256" key="5">
    <source>
        <dbReference type="ARBA" id="ARBA00022989"/>
    </source>
</evidence>
<organism evidence="11 12">
    <name type="scientific">Hermanssonia centrifuga</name>
    <dbReference type="NCBI Taxonomy" id="98765"/>
    <lineage>
        <taxon>Eukaryota</taxon>
        <taxon>Fungi</taxon>
        <taxon>Dikarya</taxon>
        <taxon>Basidiomycota</taxon>
        <taxon>Agaricomycotina</taxon>
        <taxon>Agaricomycetes</taxon>
        <taxon>Polyporales</taxon>
        <taxon>Meruliaceae</taxon>
        <taxon>Hermanssonia</taxon>
    </lineage>
</organism>
<keyword evidence="12" id="KW-1185">Reference proteome</keyword>
<proteinExistence type="inferred from homology"/>
<accession>A0A4S4KS87</accession>
<keyword evidence="5 9" id="KW-1133">Transmembrane helix</keyword>
<sequence length="194" mass="21325">MGSEEQEGSRTRIHLHEPLPPVREPKESHEEKTGEPELSWFLTLVLLTVVTVLVAVNAEWMIDSIDSLSPFISKEWIGLILLPTVGSLAECITAVNVSVKDQLTLSISVAVGSTIQTALFVIPFMVILGWVLDKPLALLFDPFESIVLYISDGKSNWLEGLILVCLYVVVAVTFWFYPGSNFSSTLAVCSTSTL</sequence>
<feature type="region of interest" description="Disordered" evidence="8">
    <location>
        <begin position="1"/>
        <end position="30"/>
    </location>
</feature>
<gene>
    <name evidence="11" type="ORF">EW026_g1256</name>
</gene>
<feature type="compositionally biased region" description="Basic and acidic residues" evidence="8">
    <location>
        <begin position="7"/>
        <end position="30"/>
    </location>
</feature>
<comment type="subcellular location">
    <subcellularLocation>
        <location evidence="1">Endomembrane system</location>
        <topology evidence="1">Multi-pass membrane protein</topology>
    </subcellularLocation>
</comment>
<evidence type="ECO:0000256" key="7">
    <source>
        <dbReference type="ARBA" id="ARBA00023136"/>
    </source>
</evidence>
<keyword evidence="3" id="KW-0813">Transport</keyword>
<feature type="transmembrane region" description="Helical" evidence="9">
    <location>
        <begin position="109"/>
        <end position="132"/>
    </location>
</feature>
<evidence type="ECO:0000259" key="10">
    <source>
        <dbReference type="Pfam" id="PF01699"/>
    </source>
</evidence>
<feature type="transmembrane region" description="Helical" evidence="9">
    <location>
        <begin position="38"/>
        <end position="56"/>
    </location>
</feature>
<reference evidence="11 12" key="1">
    <citation type="submission" date="2019-02" db="EMBL/GenBank/DDBJ databases">
        <title>Genome sequencing of the rare red list fungi Phlebia centrifuga.</title>
        <authorList>
            <person name="Buettner E."/>
            <person name="Kellner H."/>
        </authorList>
    </citation>
    <scope>NUCLEOTIDE SEQUENCE [LARGE SCALE GENOMIC DNA]</scope>
    <source>
        <strain evidence="11 12">DSM 108282</strain>
    </source>
</reference>
<protein>
    <recommendedName>
        <fullName evidence="10">Sodium/calcium exchanger membrane region domain-containing protein</fullName>
    </recommendedName>
</protein>